<dbReference type="AlphaFoldDB" id="A0A839RMT5"/>
<proteinExistence type="predicted"/>
<dbReference type="OrthoDB" id="5146042at2"/>
<name>A0A839RMT5_9ACTN</name>
<organism evidence="1 2">
    <name type="scientific">Hoyosella altamirensis</name>
    <dbReference type="NCBI Taxonomy" id="616997"/>
    <lineage>
        <taxon>Bacteria</taxon>
        <taxon>Bacillati</taxon>
        <taxon>Actinomycetota</taxon>
        <taxon>Actinomycetes</taxon>
        <taxon>Mycobacteriales</taxon>
        <taxon>Hoyosellaceae</taxon>
        <taxon>Hoyosella</taxon>
    </lineage>
</organism>
<reference evidence="1 2" key="1">
    <citation type="submission" date="2020-08" db="EMBL/GenBank/DDBJ databases">
        <title>Sequencing the genomes of 1000 actinobacteria strains.</title>
        <authorList>
            <person name="Klenk H.-P."/>
        </authorList>
    </citation>
    <scope>NUCLEOTIDE SEQUENCE [LARGE SCALE GENOMIC DNA]</scope>
    <source>
        <strain evidence="1 2">DSM 45258</strain>
    </source>
</reference>
<gene>
    <name evidence="1" type="ORF">FHU29_002711</name>
</gene>
<comment type="caution">
    <text evidence="1">The sequence shown here is derived from an EMBL/GenBank/DDBJ whole genome shotgun (WGS) entry which is preliminary data.</text>
</comment>
<protein>
    <recommendedName>
        <fullName evidence="3">DUF559 domain-containing protein</fullName>
    </recommendedName>
</protein>
<evidence type="ECO:0008006" key="3">
    <source>
        <dbReference type="Google" id="ProtNLM"/>
    </source>
</evidence>
<dbReference type="EMBL" id="JACHWS010000002">
    <property type="protein sequence ID" value="MBB3038262.1"/>
    <property type="molecule type" value="Genomic_DNA"/>
</dbReference>
<dbReference type="Proteomes" id="UP000567922">
    <property type="component" value="Unassembled WGS sequence"/>
</dbReference>
<evidence type="ECO:0000313" key="2">
    <source>
        <dbReference type="Proteomes" id="UP000567922"/>
    </source>
</evidence>
<accession>A0A839RMT5</accession>
<sequence length="313" mass="34845">MPTVSILDAVHHDHSELSDLRALLALQDSVVARRQLSPRDQCFAQRRARSGHWQNPSRGVYVAHNGVLTEQQRFWIAVLSTPTGSALAGLTAASLEGLRGFECNAVHLVVPPGSRVQGRGVIPHVSKHLADTDVHPARLPRRTRLPRSLIDAASWANTDRKACALILSGVQQRLVRSQDLRTALSRRGRCHRRALITEAIIDAEGGIASVPEKEFASICRLFRLPEPQRQSVYRRPGKNFYLDTEWEEYGVAVEVHGMQHLDVAHWDADLDRHAALTASGRRILQFTSHSVRHRKSWVGELVSAALRRGGWAG</sequence>
<keyword evidence="2" id="KW-1185">Reference proteome</keyword>
<dbReference type="RefSeq" id="WP_083962087.1">
    <property type="nucleotide sequence ID" value="NZ_BDDI01000001.1"/>
</dbReference>
<evidence type="ECO:0000313" key="1">
    <source>
        <dbReference type="EMBL" id="MBB3038262.1"/>
    </source>
</evidence>